<feature type="transmembrane region" description="Helical" evidence="1">
    <location>
        <begin position="6"/>
        <end position="25"/>
    </location>
</feature>
<name>A0A1I9L2K3_9CAUD</name>
<keyword evidence="1" id="KW-1133">Transmembrane helix</keyword>
<accession>A0A1I9L2K3</accession>
<keyword evidence="1" id="KW-0812">Transmembrane</keyword>
<keyword evidence="1" id="KW-0472">Membrane</keyword>
<dbReference type="Proteomes" id="UP000225190">
    <property type="component" value="Segment"/>
</dbReference>
<evidence type="ECO:0000256" key="1">
    <source>
        <dbReference type="SAM" id="Phobius"/>
    </source>
</evidence>
<evidence type="ECO:0000313" key="3">
    <source>
        <dbReference type="Proteomes" id="UP000225190"/>
    </source>
</evidence>
<feature type="transmembrane region" description="Helical" evidence="1">
    <location>
        <begin position="78"/>
        <end position="99"/>
    </location>
</feature>
<protein>
    <submittedName>
        <fullName evidence="2">Holin</fullName>
    </submittedName>
</protein>
<evidence type="ECO:0000313" key="2">
    <source>
        <dbReference type="EMBL" id="AMW36190.1"/>
    </source>
</evidence>
<proteinExistence type="predicted"/>
<sequence length="211" mass="23686">MNYDMWSILATPPLSVIFITAIFGLNDVGLHPFQKLIRGNGIFEMLLGVSFLVMAWGSFMMLSAVLFGASIYTWRGCTLMWGIGGALFFAGKFAPWRIWIRRLANLERLERRWKGEPDMHEIAGLIADGRKAVAIAHKDKGGEAVRVLPKIVVALEQVAAKQYRINMLRADLKETLDRFKTSIDKDDSETDSLLETLKSILDRVEGALKNA</sequence>
<dbReference type="EMBL" id="KU197014">
    <property type="protein sequence ID" value="AMW36190.1"/>
    <property type="molecule type" value="Genomic_DNA"/>
</dbReference>
<keyword evidence="3" id="KW-1185">Reference proteome</keyword>
<feature type="transmembrane region" description="Helical" evidence="1">
    <location>
        <begin position="46"/>
        <end position="72"/>
    </location>
</feature>
<reference evidence="2 3" key="1">
    <citation type="submission" date="2015-11" db="EMBL/GenBank/DDBJ databases">
        <title>Bacteriophages of Xanthomonas arboricola pv. juglandis: Characterization of two phages.</title>
        <authorList>
            <person name="Domotor D."/>
            <person name="Frank T."/>
            <person name="Rakhely G."/>
            <person name="Doffkay Z."/>
            <person name="Schneider G."/>
            <person name="Kovacs T."/>
        </authorList>
    </citation>
    <scope>NUCLEOTIDE SEQUENCE [LARGE SCALE GENOMIC DNA]</scope>
</reference>
<organism evidence="2 3">
    <name type="scientific">Xanthomonas phage XAJ2</name>
    <dbReference type="NCBI Taxonomy" id="1775249"/>
    <lineage>
        <taxon>Viruses</taxon>
        <taxon>Duplodnaviria</taxon>
        <taxon>Heunggongvirae</taxon>
        <taxon>Uroviricota</taxon>
        <taxon>Caudoviricetes</taxon>
        <taxon>Caudoviricetes incertae sedis</taxon>
        <taxon>Xajduovirus</taxon>
        <taxon>Xajduovirus XAJ2</taxon>
    </lineage>
</organism>